<gene>
    <name evidence="2" type="ORF">M9458_001639</name>
</gene>
<reference evidence="2 3" key="1">
    <citation type="submission" date="2024-05" db="EMBL/GenBank/DDBJ databases">
        <title>Genome sequencing and assembly of Indian major carp, Cirrhinus mrigala (Hamilton, 1822).</title>
        <authorList>
            <person name="Mohindra V."/>
            <person name="Chowdhury L.M."/>
            <person name="Lal K."/>
            <person name="Jena J.K."/>
        </authorList>
    </citation>
    <scope>NUCLEOTIDE SEQUENCE [LARGE SCALE GENOMIC DNA]</scope>
    <source>
        <strain evidence="2">CM1030</strain>
        <tissue evidence="2">Blood</tissue>
    </source>
</reference>
<protein>
    <submittedName>
        <fullName evidence="2">Uncharacterized protein</fullName>
    </submittedName>
</protein>
<name>A0ABD0RYT9_CIRMR</name>
<feature type="non-terminal residue" evidence="2">
    <location>
        <position position="1"/>
    </location>
</feature>
<dbReference type="PANTHER" id="PTHR16209">
    <property type="entry name" value="VESICULAR, OVEREXPRESSED IN CANCER, PROSURVIVAL PROTEIN 1"/>
    <property type="match status" value="1"/>
</dbReference>
<feature type="compositionally biased region" description="Basic and acidic residues" evidence="1">
    <location>
        <begin position="77"/>
        <end position="92"/>
    </location>
</feature>
<feature type="region of interest" description="Disordered" evidence="1">
    <location>
        <begin position="49"/>
        <end position="125"/>
    </location>
</feature>
<feature type="compositionally biased region" description="Polar residues" evidence="1">
    <location>
        <begin position="103"/>
        <end position="113"/>
    </location>
</feature>
<keyword evidence="3" id="KW-1185">Reference proteome</keyword>
<dbReference type="InterPro" id="IPR051994">
    <property type="entry name" value="WW_domain-binding"/>
</dbReference>
<proteinExistence type="predicted"/>
<accession>A0ABD0RYT9</accession>
<feature type="non-terminal residue" evidence="2">
    <location>
        <position position="204"/>
    </location>
</feature>
<feature type="region of interest" description="Disordered" evidence="1">
    <location>
        <begin position="13"/>
        <end position="37"/>
    </location>
</feature>
<evidence type="ECO:0000313" key="2">
    <source>
        <dbReference type="EMBL" id="KAL0203621.1"/>
    </source>
</evidence>
<feature type="compositionally biased region" description="Polar residues" evidence="1">
    <location>
        <begin position="61"/>
        <end position="76"/>
    </location>
</feature>
<organism evidence="2 3">
    <name type="scientific">Cirrhinus mrigala</name>
    <name type="common">Mrigala</name>
    <dbReference type="NCBI Taxonomy" id="683832"/>
    <lineage>
        <taxon>Eukaryota</taxon>
        <taxon>Metazoa</taxon>
        <taxon>Chordata</taxon>
        <taxon>Craniata</taxon>
        <taxon>Vertebrata</taxon>
        <taxon>Euteleostomi</taxon>
        <taxon>Actinopterygii</taxon>
        <taxon>Neopterygii</taxon>
        <taxon>Teleostei</taxon>
        <taxon>Ostariophysi</taxon>
        <taxon>Cypriniformes</taxon>
        <taxon>Cyprinidae</taxon>
        <taxon>Labeoninae</taxon>
        <taxon>Labeonini</taxon>
        <taxon>Cirrhinus</taxon>
    </lineage>
</organism>
<dbReference type="EMBL" id="JAMKFB020000001">
    <property type="protein sequence ID" value="KAL0203621.1"/>
    <property type="molecule type" value="Genomic_DNA"/>
</dbReference>
<dbReference type="AlphaFoldDB" id="A0ABD0RYT9"/>
<evidence type="ECO:0000313" key="3">
    <source>
        <dbReference type="Proteomes" id="UP001529510"/>
    </source>
</evidence>
<sequence length="204" mass="22628">FLPNYLLPDYEEAVHRPATPPPPYSALNAGPPTYTGPITTDQQDVLCAPRQTTPVPPASDALSSRPNLEEITSNGYHQKEDSKGEIELERGRSAQSALPLEQPPSTDKQNECSNEPLKNKAMPDEKERVLGRHRRFTGDSGIEVCVCGRGLESHEPKEFEGLLSEEDQEDAEDFCEECGLRSYEEEIQGLLVAHHLPPNLNLNL</sequence>
<evidence type="ECO:0000256" key="1">
    <source>
        <dbReference type="SAM" id="MobiDB-lite"/>
    </source>
</evidence>
<comment type="caution">
    <text evidence="2">The sequence shown here is derived from an EMBL/GenBank/DDBJ whole genome shotgun (WGS) entry which is preliminary data.</text>
</comment>
<dbReference type="PANTHER" id="PTHR16209:SF4">
    <property type="entry name" value="WW DOMAIN BINDING PROTEIN 1-LIKE"/>
    <property type="match status" value="1"/>
</dbReference>
<dbReference type="Proteomes" id="UP001529510">
    <property type="component" value="Unassembled WGS sequence"/>
</dbReference>